<evidence type="ECO:0000313" key="3">
    <source>
        <dbReference type="EMBL" id="AMO38858.1"/>
    </source>
</evidence>
<keyword evidence="4" id="KW-1185">Reference proteome</keyword>
<protein>
    <submittedName>
        <fullName evidence="3">PEP-CTERM domain protein</fullName>
    </submittedName>
</protein>
<dbReference type="Pfam" id="PF07589">
    <property type="entry name" value="PEP-CTERM"/>
    <property type="match status" value="1"/>
</dbReference>
<dbReference type="Proteomes" id="UP000036902">
    <property type="component" value="Chromosome"/>
</dbReference>
<proteinExistence type="predicted"/>
<evidence type="ECO:0000256" key="1">
    <source>
        <dbReference type="SAM" id="SignalP"/>
    </source>
</evidence>
<feature type="chain" id="PRO_5007798187" evidence="1">
    <location>
        <begin position="24"/>
        <end position="275"/>
    </location>
</feature>
<dbReference type="EMBL" id="CP014646">
    <property type="protein sequence ID" value="AMO38858.1"/>
    <property type="molecule type" value="Genomic_DNA"/>
</dbReference>
<evidence type="ECO:0000313" key="4">
    <source>
        <dbReference type="Proteomes" id="UP000036902"/>
    </source>
</evidence>
<feature type="signal peptide" evidence="1">
    <location>
        <begin position="1"/>
        <end position="23"/>
    </location>
</feature>
<keyword evidence="1" id="KW-0732">Signal</keyword>
<dbReference type="AlphaFoldDB" id="A0A127KA59"/>
<dbReference type="NCBIfam" id="TIGR02595">
    <property type="entry name" value="PEP_CTERM"/>
    <property type="match status" value="1"/>
</dbReference>
<sequence length="275" mass="28878">MKLNNFAAVLAASSMFASGAAMAEPFYINVNNFDTSPAIDVSQLPAIVPTDGYTSLIHQLGINWSATSVFTDDDGFAGITVGDSVLDSGFGTVSSYLDSNANAIGGVEANEGVGTFHQLRFSYNDLVGKVAFNDGMGGILARYTSGTINVYNDNNVDGDTSDLGEKLLMTLKILDSGGTVGNAIIFASVSFVDPGSFFFPTATDWSSLTVAINARIDSNVDPLLPTQIPGTNRWTRTSTLDGSVSFNRVPEPSVLALLGVGLFGLGAARRFKKTV</sequence>
<dbReference type="InterPro" id="IPR013424">
    <property type="entry name" value="Ice-binding_C"/>
</dbReference>
<dbReference type="KEGG" id="thu:AC731_019065"/>
<reference evidence="4" key="1">
    <citation type="submission" date="2016-03" db="EMBL/GenBank/DDBJ databases">
        <authorList>
            <person name="Ma C."/>
            <person name="Zhou S."/>
            <person name="Yang G."/>
        </authorList>
    </citation>
    <scope>NUCLEOTIDE SEQUENCE [LARGE SCALE GENOMIC DNA]</scope>
    <source>
        <strain evidence="4">SgZ-1</strain>
    </source>
</reference>
<evidence type="ECO:0000259" key="2">
    <source>
        <dbReference type="Pfam" id="PF07589"/>
    </source>
</evidence>
<organism evidence="3 4">
    <name type="scientific">Thauera humireducens</name>
    <dbReference type="NCBI Taxonomy" id="1134435"/>
    <lineage>
        <taxon>Bacteria</taxon>
        <taxon>Pseudomonadati</taxon>
        <taxon>Pseudomonadota</taxon>
        <taxon>Betaproteobacteria</taxon>
        <taxon>Rhodocyclales</taxon>
        <taxon>Zoogloeaceae</taxon>
        <taxon>Thauera</taxon>
    </lineage>
</organism>
<name>A0A127KA59_9RHOO</name>
<accession>A0A127KA59</accession>
<dbReference type="RefSeq" id="WP_048708494.1">
    <property type="nucleotide sequence ID" value="NZ_CP014646.1"/>
</dbReference>
<gene>
    <name evidence="3" type="ORF">AC731_019065</name>
</gene>
<feature type="domain" description="Ice-binding protein C-terminal" evidence="2">
    <location>
        <begin position="249"/>
        <end position="270"/>
    </location>
</feature>